<dbReference type="InterPro" id="IPR004568">
    <property type="entry name" value="Ppantetheine-prot_Trfase_dom"/>
</dbReference>
<evidence type="ECO:0000256" key="7">
    <source>
        <dbReference type="ARBA" id="ARBA00023160"/>
    </source>
</evidence>
<dbReference type="Proteomes" id="UP000032360">
    <property type="component" value="Unassembled WGS sequence"/>
</dbReference>
<dbReference type="GO" id="GO:0000287">
    <property type="term" value="F:magnesium ion binding"/>
    <property type="evidence" value="ECO:0007669"/>
    <property type="project" value="UniProtKB-UniRule"/>
</dbReference>
<evidence type="ECO:0000256" key="4">
    <source>
        <dbReference type="ARBA" id="ARBA00022832"/>
    </source>
</evidence>
<reference evidence="10 11" key="1">
    <citation type="submission" date="2015-01" db="EMBL/GenBank/DDBJ databases">
        <title>Draft genome of the acidophilic iron oxidizer Acidithrix ferrooxidans strain Py-F3.</title>
        <authorList>
            <person name="Poehlein A."/>
            <person name="Eisen S."/>
            <person name="Schloemann M."/>
            <person name="Johnson B.D."/>
            <person name="Daniel R."/>
            <person name="Muehling M."/>
        </authorList>
    </citation>
    <scope>NUCLEOTIDE SEQUENCE [LARGE SCALE GENOMIC DNA]</scope>
    <source>
        <strain evidence="10 11">Py-F3</strain>
    </source>
</reference>
<dbReference type="Gene3D" id="3.90.470.20">
    <property type="entry name" value="4'-phosphopantetheinyl transferase domain"/>
    <property type="match status" value="1"/>
</dbReference>
<evidence type="ECO:0000256" key="5">
    <source>
        <dbReference type="ARBA" id="ARBA00022842"/>
    </source>
</evidence>
<evidence type="ECO:0000313" key="11">
    <source>
        <dbReference type="Proteomes" id="UP000032360"/>
    </source>
</evidence>
<dbReference type="STRING" id="1280514.AXFE_04990"/>
<feature type="binding site" evidence="8">
    <location>
        <position position="12"/>
    </location>
    <ligand>
        <name>Mg(2+)</name>
        <dbReference type="ChEBI" id="CHEBI:18420"/>
    </ligand>
</feature>
<dbReference type="GO" id="GO:0005737">
    <property type="term" value="C:cytoplasm"/>
    <property type="evidence" value="ECO:0007669"/>
    <property type="project" value="UniProtKB-SubCell"/>
</dbReference>
<keyword evidence="1 8" id="KW-0444">Lipid biosynthesis</keyword>
<evidence type="ECO:0000313" key="10">
    <source>
        <dbReference type="EMBL" id="KJF18551.1"/>
    </source>
</evidence>
<keyword evidence="7 8" id="KW-0275">Fatty acid biosynthesis</keyword>
<comment type="catalytic activity">
    <reaction evidence="8">
        <text>apo-[ACP] + CoA = holo-[ACP] + adenosine 3',5'-bisphosphate + H(+)</text>
        <dbReference type="Rhea" id="RHEA:12068"/>
        <dbReference type="Rhea" id="RHEA-COMP:9685"/>
        <dbReference type="Rhea" id="RHEA-COMP:9690"/>
        <dbReference type="ChEBI" id="CHEBI:15378"/>
        <dbReference type="ChEBI" id="CHEBI:29999"/>
        <dbReference type="ChEBI" id="CHEBI:57287"/>
        <dbReference type="ChEBI" id="CHEBI:58343"/>
        <dbReference type="ChEBI" id="CHEBI:64479"/>
        <dbReference type="EC" id="2.7.8.7"/>
    </reaction>
</comment>
<dbReference type="NCBIfam" id="TIGR00556">
    <property type="entry name" value="pantethn_trn"/>
    <property type="match status" value="1"/>
</dbReference>
<name>A0A0D8HN60_9ACTN</name>
<evidence type="ECO:0000256" key="8">
    <source>
        <dbReference type="HAMAP-Rule" id="MF_00101"/>
    </source>
</evidence>
<keyword evidence="6 8" id="KW-0443">Lipid metabolism</keyword>
<protein>
    <recommendedName>
        <fullName evidence="8">Holo-[acyl-carrier-protein] synthase</fullName>
        <shortName evidence="8">Holo-ACP synthase</shortName>
        <ecNumber evidence="8">2.7.8.7</ecNumber>
    </recommendedName>
    <alternativeName>
        <fullName evidence="8">4'-phosphopantetheinyl transferase AcpS</fullName>
    </alternativeName>
</protein>
<dbReference type="RefSeq" id="WP_052604296.1">
    <property type="nucleotide sequence ID" value="NZ_JXYS01000012.1"/>
</dbReference>
<dbReference type="InterPro" id="IPR008278">
    <property type="entry name" value="4-PPantetheinyl_Trfase_dom"/>
</dbReference>
<organism evidence="10 11">
    <name type="scientific">Acidithrix ferrooxidans</name>
    <dbReference type="NCBI Taxonomy" id="1280514"/>
    <lineage>
        <taxon>Bacteria</taxon>
        <taxon>Bacillati</taxon>
        <taxon>Actinomycetota</taxon>
        <taxon>Acidimicrobiia</taxon>
        <taxon>Acidimicrobiales</taxon>
        <taxon>Acidimicrobiaceae</taxon>
        <taxon>Acidithrix</taxon>
    </lineage>
</organism>
<feature type="domain" description="4'-phosphopantetheinyl transferase" evidence="9">
    <location>
        <begin position="8"/>
        <end position="109"/>
    </location>
</feature>
<keyword evidence="5 8" id="KW-0460">Magnesium</keyword>
<comment type="subcellular location">
    <subcellularLocation>
        <location evidence="8">Cytoplasm</location>
    </subcellularLocation>
</comment>
<keyword evidence="11" id="KW-1185">Reference proteome</keyword>
<keyword evidence="8" id="KW-0963">Cytoplasm</keyword>
<evidence type="ECO:0000259" key="9">
    <source>
        <dbReference type="Pfam" id="PF01648"/>
    </source>
</evidence>
<dbReference type="InterPro" id="IPR002582">
    <property type="entry name" value="ACPS"/>
</dbReference>
<dbReference type="GO" id="GO:0006633">
    <property type="term" value="P:fatty acid biosynthetic process"/>
    <property type="evidence" value="ECO:0007669"/>
    <property type="project" value="UniProtKB-UniRule"/>
</dbReference>
<dbReference type="InterPro" id="IPR037143">
    <property type="entry name" value="4-PPantetheinyl_Trfase_dom_sf"/>
</dbReference>
<comment type="similarity">
    <text evidence="8">Belongs to the P-Pant transferase superfamily. AcpS family.</text>
</comment>
<dbReference type="NCBIfam" id="TIGR00516">
    <property type="entry name" value="acpS"/>
    <property type="match status" value="1"/>
</dbReference>
<dbReference type="Pfam" id="PF01648">
    <property type="entry name" value="ACPS"/>
    <property type="match status" value="1"/>
</dbReference>
<comment type="caution">
    <text evidence="10">The sequence shown here is derived from an EMBL/GenBank/DDBJ whole genome shotgun (WGS) entry which is preliminary data.</text>
</comment>
<accession>A0A0D8HN60</accession>
<dbReference type="HAMAP" id="MF_00101">
    <property type="entry name" value="AcpS"/>
    <property type="match status" value="1"/>
</dbReference>
<evidence type="ECO:0000256" key="6">
    <source>
        <dbReference type="ARBA" id="ARBA00023098"/>
    </source>
</evidence>
<sequence length="143" mass="15722">MNQRYTFGIGVDVVDHDRFALFVKRRSRGVDRIFTDGELDYINRFKGDGAIARMAARFGAKEAVSKALGVTLFSLSLHDIEVVNSSDGPPKVKLHAKAKEVAFQSNVVEVKVSFSHEVRVSIAFAMAIAEIRSVDLQGPLELG</sequence>
<dbReference type="AlphaFoldDB" id="A0A0D8HN60"/>
<comment type="function">
    <text evidence="8">Transfers the 4'-phosphopantetheine moiety from coenzyme A to a Ser of acyl-carrier-protein.</text>
</comment>
<dbReference type="EC" id="2.7.8.7" evidence="8"/>
<proteinExistence type="inferred from homology"/>
<feature type="binding site" evidence="8">
    <location>
        <position position="62"/>
    </location>
    <ligand>
        <name>Mg(2+)</name>
        <dbReference type="ChEBI" id="CHEBI:18420"/>
    </ligand>
</feature>
<gene>
    <name evidence="8 10" type="primary">acpS</name>
    <name evidence="10" type="ORF">AXFE_04990</name>
</gene>
<keyword evidence="3 8" id="KW-0479">Metal-binding</keyword>
<dbReference type="OrthoDB" id="517356at2"/>
<keyword evidence="2 8" id="KW-0808">Transferase</keyword>
<dbReference type="GO" id="GO:0008897">
    <property type="term" value="F:holo-[acyl-carrier-protein] synthase activity"/>
    <property type="evidence" value="ECO:0007669"/>
    <property type="project" value="UniProtKB-UniRule"/>
</dbReference>
<evidence type="ECO:0000256" key="3">
    <source>
        <dbReference type="ARBA" id="ARBA00022723"/>
    </source>
</evidence>
<evidence type="ECO:0000256" key="2">
    <source>
        <dbReference type="ARBA" id="ARBA00022679"/>
    </source>
</evidence>
<evidence type="ECO:0000256" key="1">
    <source>
        <dbReference type="ARBA" id="ARBA00022516"/>
    </source>
</evidence>
<keyword evidence="4 8" id="KW-0276">Fatty acid metabolism</keyword>
<dbReference type="EMBL" id="JXYS01000012">
    <property type="protein sequence ID" value="KJF18551.1"/>
    <property type="molecule type" value="Genomic_DNA"/>
</dbReference>
<comment type="cofactor">
    <cofactor evidence="8">
        <name>Mg(2+)</name>
        <dbReference type="ChEBI" id="CHEBI:18420"/>
    </cofactor>
</comment>
<dbReference type="SUPFAM" id="SSF56214">
    <property type="entry name" value="4'-phosphopantetheinyl transferase"/>
    <property type="match status" value="1"/>
</dbReference>